<keyword evidence="3" id="KW-0496">Mitochondrion</keyword>
<name>A0A650GBI1_RAPSA</name>
<evidence type="ECO:0000256" key="1">
    <source>
        <dbReference type="SAM" id="MobiDB-lite"/>
    </source>
</evidence>
<gene>
    <name evidence="3" type="primary">orf73e</name>
</gene>
<accession>A0A650GBI1</accession>
<sequence length="73" mass="8067">MGRPTTSLSLRPGPSQWGTLSGSCPPKKKQTVRESFPSYGSNHSQMPPRASFPSLLSWFTRAQTSTSRNSRKL</sequence>
<reference evidence="3" key="1">
    <citation type="submission" date="2019-06" db="EMBL/GenBank/DDBJ databases">
        <title>Complete mitochondrial genome sequencing of NWB CMS and Normal type.</title>
        <authorList>
            <person name="Zhang L."/>
            <person name="Wang Q."/>
            <person name="Wang Y."/>
        </authorList>
    </citation>
    <scope>NUCLEOTIDE SEQUENCE</scope>
    <source>
        <strain evidence="2">YB-A</strain>
        <strain evidence="3">YB-B</strain>
    </source>
</reference>
<feature type="region of interest" description="Disordered" evidence="1">
    <location>
        <begin position="1"/>
        <end position="51"/>
    </location>
</feature>
<evidence type="ECO:0000313" key="2">
    <source>
        <dbReference type="EMBL" id="QGW48461.1"/>
    </source>
</evidence>
<dbReference type="EMBL" id="MN056359">
    <property type="protein sequence ID" value="QGW48552.1"/>
    <property type="molecule type" value="Genomic_DNA"/>
</dbReference>
<protein>
    <submittedName>
        <fullName evidence="3">Uncharacterized protein</fullName>
    </submittedName>
</protein>
<proteinExistence type="predicted"/>
<organism evidence="3">
    <name type="scientific">Raphanus sativus</name>
    <name type="common">Radish</name>
    <name type="synonym">Raphanus raphanistrum var. sativus</name>
    <dbReference type="NCBI Taxonomy" id="3726"/>
    <lineage>
        <taxon>Eukaryota</taxon>
        <taxon>Viridiplantae</taxon>
        <taxon>Streptophyta</taxon>
        <taxon>Embryophyta</taxon>
        <taxon>Tracheophyta</taxon>
        <taxon>Spermatophyta</taxon>
        <taxon>Magnoliopsida</taxon>
        <taxon>eudicotyledons</taxon>
        <taxon>Gunneridae</taxon>
        <taxon>Pentapetalae</taxon>
        <taxon>rosids</taxon>
        <taxon>malvids</taxon>
        <taxon>Brassicales</taxon>
        <taxon>Brassicaceae</taxon>
        <taxon>Brassiceae</taxon>
        <taxon>Raphanus</taxon>
    </lineage>
</organism>
<dbReference type="AlphaFoldDB" id="A0A650GBI1"/>
<evidence type="ECO:0000313" key="3">
    <source>
        <dbReference type="EMBL" id="QGW48552.1"/>
    </source>
</evidence>
<geneLocation type="mitochondrion" evidence="3"/>
<dbReference type="PROSITE" id="PS51257">
    <property type="entry name" value="PROKAR_LIPOPROTEIN"/>
    <property type="match status" value="1"/>
</dbReference>
<dbReference type="EMBL" id="MN056360">
    <property type="protein sequence ID" value="QGW48461.1"/>
    <property type="molecule type" value="Genomic_DNA"/>
</dbReference>